<dbReference type="Proteomes" id="UP000239735">
    <property type="component" value="Unassembled WGS sequence"/>
</dbReference>
<evidence type="ECO:0000313" key="1">
    <source>
        <dbReference type="EMBL" id="SPE18539.1"/>
    </source>
</evidence>
<dbReference type="EMBL" id="OKRB01000068">
    <property type="protein sequence ID" value="SPE18539.1"/>
    <property type="molecule type" value="Genomic_DNA"/>
</dbReference>
<gene>
    <name evidence="1" type="ORF">SBA5_160023</name>
</gene>
<accession>A0A2N9L5M5</accession>
<organism evidence="1 2">
    <name type="scientific">Candidatus Sulfuritelmatomonas gaucii</name>
    <dbReference type="NCBI Taxonomy" id="2043161"/>
    <lineage>
        <taxon>Bacteria</taxon>
        <taxon>Pseudomonadati</taxon>
        <taxon>Acidobacteriota</taxon>
        <taxon>Terriglobia</taxon>
        <taxon>Terriglobales</taxon>
        <taxon>Acidobacteriaceae</taxon>
        <taxon>Candidatus Sulfuritelmatomonas</taxon>
    </lineage>
</organism>
<reference evidence="2" key="1">
    <citation type="submission" date="2018-02" db="EMBL/GenBank/DDBJ databases">
        <authorList>
            <person name="Hausmann B."/>
        </authorList>
    </citation>
    <scope>NUCLEOTIDE SEQUENCE [LARGE SCALE GENOMIC DNA]</scope>
    <source>
        <strain evidence="2">Peat soil MAG SbA5</strain>
    </source>
</reference>
<evidence type="ECO:0000313" key="2">
    <source>
        <dbReference type="Proteomes" id="UP000239735"/>
    </source>
</evidence>
<sequence>MLIALLEYCPADKGNHTLKRILRYFRLDRLYNCRNSARKLDAGSCFNRFPRFTLMEAL</sequence>
<dbReference type="AlphaFoldDB" id="A0A2N9L5M5"/>
<proteinExistence type="predicted"/>
<protein>
    <submittedName>
        <fullName evidence="1">Uncharacterized protein</fullName>
    </submittedName>
</protein>
<name>A0A2N9L5M5_9BACT</name>